<feature type="transmembrane region" description="Helical" evidence="1">
    <location>
        <begin position="99"/>
        <end position="116"/>
    </location>
</feature>
<accession>D6PLF6</accession>
<evidence type="ECO:0000256" key="1">
    <source>
        <dbReference type="SAM" id="Phobius"/>
    </source>
</evidence>
<keyword evidence="1" id="KW-1133">Transmembrane helix</keyword>
<feature type="transmembrane region" description="Helical" evidence="1">
    <location>
        <begin position="12"/>
        <end position="30"/>
    </location>
</feature>
<organism evidence="2">
    <name type="scientific">uncultured organism MedDCM-OCT-S11-C346</name>
    <dbReference type="NCBI Taxonomy" id="743660"/>
    <lineage>
        <taxon>unclassified sequences</taxon>
        <taxon>environmental samples</taxon>
    </lineage>
</organism>
<name>D6PLF6_9ZZZZ</name>
<protein>
    <recommendedName>
        <fullName evidence="3">ATP synthase I chain</fullName>
    </recommendedName>
</protein>
<proteinExistence type="predicted"/>
<keyword evidence="1" id="KW-0812">Transmembrane</keyword>
<feature type="transmembrane region" description="Helical" evidence="1">
    <location>
        <begin position="36"/>
        <end position="58"/>
    </location>
</feature>
<dbReference type="EMBL" id="GU943147">
    <property type="protein sequence ID" value="ADD96557.1"/>
    <property type="molecule type" value="Genomic_DNA"/>
</dbReference>
<keyword evidence="1" id="KW-0472">Membrane</keyword>
<evidence type="ECO:0000313" key="2">
    <source>
        <dbReference type="EMBL" id="ADD96557.1"/>
    </source>
</evidence>
<reference evidence="2" key="1">
    <citation type="journal article" date="2010" name="ISME J.">
        <title>Metagenome of the Mediterranean deep chlorophyll maximum studied by direct and fosmid library 454 pyrosequencing.</title>
        <authorList>
            <person name="Ghai R."/>
            <person name="Martin-Cuadrado A.B."/>
            <person name="Molto A.G."/>
            <person name="Heredia I.G."/>
            <person name="Cabrera R."/>
            <person name="Martin J."/>
            <person name="Verdu M."/>
            <person name="Deschamps P."/>
            <person name="Moreira D."/>
            <person name="Lopez-Garcia P."/>
            <person name="Mira A."/>
            <person name="Rodriguez-Valera F."/>
        </authorList>
    </citation>
    <scope>NUCLEOTIDE SEQUENCE</scope>
</reference>
<sequence length="132" mass="14220">MPREMMNESLLQWIGRYQIAAVLALSVGSLQFSEQIAVGTLVSGILMTMNIQSMRFVLAGILRGPSGNGFYLSLMAFKLVLMMGAIAALILIFKINTTGLMVGLFSFFPGVALGTIHTQLTTGSNELAEKES</sequence>
<evidence type="ECO:0008006" key="3">
    <source>
        <dbReference type="Google" id="ProtNLM"/>
    </source>
</evidence>
<dbReference type="AlphaFoldDB" id="D6PLF6"/>
<feature type="transmembrane region" description="Helical" evidence="1">
    <location>
        <begin position="70"/>
        <end position="93"/>
    </location>
</feature>